<sequence>MQRRGASTASISRDASPLPLRAATHHQSSLGDIAVAPHKKGDGLKATSPLEKGAIAAQI</sequence>
<protein>
    <submittedName>
        <fullName evidence="2">Uncharacterized protein</fullName>
    </submittedName>
</protein>
<proteinExistence type="predicted"/>
<evidence type="ECO:0000313" key="2">
    <source>
        <dbReference type="EMBL" id="KAL0349859.1"/>
    </source>
</evidence>
<organism evidence="2">
    <name type="scientific">Sesamum radiatum</name>
    <name type="common">Black benniseed</name>
    <dbReference type="NCBI Taxonomy" id="300843"/>
    <lineage>
        <taxon>Eukaryota</taxon>
        <taxon>Viridiplantae</taxon>
        <taxon>Streptophyta</taxon>
        <taxon>Embryophyta</taxon>
        <taxon>Tracheophyta</taxon>
        <taxon>Spermatophyta</taxon>
        <taxon>Magnoliopsida</taxon>
        <taxon>eudicotyledons</taxon>
        <taxon>Gunneridae</taxon>
        <taxon>Pentapetalae</taxon>
        <taxon>asterids</taxon>
        <taxon>lamiids</taxon>
        <taxon>Lamiales</taxon>
        <taxon>Pedaliaceae</taxon>
        <taxon>Sesamum</taxon>
    </lineage>
</organism>
<evidence type="ECO:0000256" key="1">
    <source>
        <dbReference type="SAM" id="MobiDB-lite"/>
    </source>
</evidence>
<reference evidence="2" key="2">
    <citation type="journal article" date="2024" name="Plant">
        <title>Genomic evolution and insights into agronomic trait innovations of Sesamum species.</title>
        <authorList>
            <person name="Miao H."/>
            <person name="Wang L."/>
            <person name="Qu L."/>
            <person name="Liu H."/>
            <person name="Sun Y."/>
            <person name="Le M."/>
            <person name="Wang Q."/>
            <person name="Wei S."/>
            <person name="Zheng Y."/>
            <person name="Lin W."/>
            <person name="Duan Y."/>
            <person name="Cao H."/>
            <person name="Xiong S."/>
            <person name="Wang X."/>
            <person name="Wei L."/>
            <person name="Li C."/>
            <person name="Ma Q."/>
            <person name="Ju M."/>
            <person name="Zhao R."/>
            <person name="Li G."/>
            <person name="Mu C."/>
            <person name="Tian Q."/>
            <person name="Mei H."/>
            <person name="Zhang T."/>
            <person name="Gao T."/>
            <person name="Zhang H."/>
        </authorList>
    </citation>
    <scope>NUCLEOTIDE SEQUENCE</scope>
    <source>
        <strain evidence="2">G02</strain>
    </source>
</reference>
<dbReference type="EMBL" id="JACGWJ010000018">
    <property type="protein sequence ID" value="KAL0349859.1"/>
    <property type="molecule type" value="Genomic_DNA"/>
</dbReference>
<accession>A0AAW2P209</accession>
<dbReference type="AlphaFoldDB" id="A0AAW2P209"/>
<name>A0AAW2P209_SESRA</name>
<reference evidence="2" key="1">
    <citation type="submission" date="2020-06" db="EMBL/GenBank/DDBJ databases">
        <authorList>
            <person name="Li T."/>
            <person name="Hu X."/>
            <person name="Zhang T."/>
            <person name="Song X."/>
            <person name="Zhang H."/>
            <person name="Dai N."/>
            <person name="Sheng W."/>
            <person name="Hou X."/>
            <person name="Wei L."/>
        </authorList>
    </citation>
    <scope>NUCLEOTIDE SEQUENCE</scope>
    <source>
        <strain evidence="2">G02</strain>
        <tissue evidence="2">Leaf</tissue>
    </source>
</reference>
<feature type="compositionally biased region" description="Polar residues" evidence="1">
    <location>
        <begin position="1"/>
        <end position="13"/>
    </location>
</feature>
<comment type="caution">
    <text evidence="2">The sequence shown here is derived from an EMBL/GenBank/DDBJ whole genome shotgun (WGS) entry which is preliminary data.</text>
</comment>
<gene>
    <name evidence="2" type="ORF">Sradi_4135100</name>
</gene>
<feature type="region of interest" description="Disordered" evidence="1">
    <location>
        <begin position="1"/>
        <end position="59"/>
    </location>
</feature>